<sequence>MPKRSAVPAVFSRATGESSKKRKSLVTKEEKERLLRIAKRPRKGPFNAIMDPSEYAAGSAVVDVSEAVKQSGTYDAWAPESEMEIKDGLETVYKKKPKAPALSKTKDLIEIPAIVEPHQGTSYNPPVNAHQELIEKAAELEKKRLVKEMKLAETKAKIDNARTTNSSLPVDISVANGMVVQAIDEEDDASAEESTDTPKFSKKVAERKTKAQKNRAARVLKEKRALAERAERKKLLAAINEAKSMRRTNAKTLSLQEQQRQERLTKLAEKLKTQGLAGTKLGKHKVPQDNVVVQLGEDLTENLRGLKPEGNLFRDRFQSLQQRALVEPRVPVVPSKRRNRMVEYEKHAWKNFDLPCSLIDMDPMEDTRPTTPPPPQRKVIIAPVDDAHPFDLESYISNYSGRTAIDRLMHIMVICPSLAAEAFVLCVQHIHQSRDPALYQTLLQTYEQVANNTDVSLPNPMELAELDTKWADEVMTKTTAERTKLEVELKTYTNNMIKESIRMAHRDLGDFYRATGDFGASLKHYTKSREFCATSQHVLDMCLSILELLIEQRNYANITTYVFKADAALDASSANAGPTDSSTGAAAPAATAAPSRKKTAEREQIQSKLDLATAFSHLGQGNYDKAAQTFTKVGSPKDLGEWIGKLVAPADIAIYGTLCALATLPRSALKVKLLENSEFGVYIEQEPYIRELIEAYMNSNFKTPFATIKLERMSAAFGWTLEEVEKHVVTLIQKGNIQGRVDSQNKILHAKKTDYRDELFARAIKAGEQIQATNRKLLLRMRLQQADLIVKPPKGSNHPTNAGDLIFAME</sequence>
<dbReference type="GO" id="GO:0008180">
    <property type="term" value="C:COP9 signalosome"/>
    <property type="evidence" value="ECO:0007669"/>
    <property type="project" value="UniProtKB-KW"/>
</dbReference>
<dbReference type="InterPro" id="IPR000717">
    <property type="entry name" value="PCI_dom"/>
</dbReference>
<dbReference type="PANTHER" id="PTHR14145">
    <property type="entry name" value="26S PROTESOME SUBUNIT 6"/>
    <property type="match status" value="1"/>
</dbReference>
<evidence type="ECO:0000256" key="4">
    <source>
        <dbReference type="ARBA" id="ARBA00008793"/>
    </source>
</evidence>
<evidence type="ECO:0000256" key="8">
    <source>
        <dbReference type="ARBA" id="ARBA00022517"/>
    </source>
</evidence>
<dbReference type="Gene3D" id="1.25.40.570">
    <property type="match status" value="1"/>
</dbReference>
<dbReference type="InterPro" id="IPR036390">
    <property type="entry name" value="WH_DNA-bd_sf"/>
</dbReference>
<dbReference type="GO" id="GO:0005730">
    <property type="term" value="C:nucleolus"/>
    <property type="evidence" value="ECO:0007669"/>
    <property type="project" value="UniProtKB-SubCell"/>
</dbReference>
<keyword evidence="8" id="KW-0690">Ribosome biogenesis</keyword>
<dbReference type="Pfam" id="PF07767">
    <property type="entry name" value="Nop53"/>
    <property type="match status" value="1"/>
</dbReference>
<accession>A0A8H5F652</accession>
<dbReference type="AlphaFoldDB" id="A0A8H5F652"/>
<protein>
    <recommendedName>
        <fullName evidence="6">Ribosome biogenesis protein NOP53</fullName>
    </recommendedName>
</protein>
<keyword evidence="9" id="KW-0736">Signalosome</keyword>
<evidence type="ECO:0000256" key="7">
    <source>
        <dbReference type="ARBA" id="ARBA00022490"/>
    </source>
</evidence>
<keyword evidence="10" id="KW-0539">Nucleus</keyword>
<evidence type="ECO:0000256" key="10">
    <source>
        <dbReference type="ARBA" id="ARBA00023242"/>
    </source>
</evidence>
<evidence type="ECO:0000256" key="11">
    <source>
        <dbReference type="SAM" id="Coils"/>
    </source>
</evidence>
<evidence type="ECO:0000256" key="12">
    <source>
        <dbReference type="SAM" id="MobiDB-lite"/>
    </source>
</evidence>
<evidence type="ECO:0000313" key="14">
    <source>
        <dbReference type="EMBL" id="KAF5325169.1"/>
    </source>
</evidence>
<evidence type="ECO:0000256" key="9">
    <source>
        <dbReference type="ARBA" id="ARBA00022790"/>
    </source>
</evidence>
<organism evidence="14 15">
    <name type="scientific">Psilocybe cf. subviscida</name>
    <dbReference type="NCBI Taxonomy" id="2480587"/>
    <lineage>
        <taxon>Eukaryota</taxon>
        <taxon>Fungi</taxon>
        <taxon>Dikarya</taxon>
        <taxon>Basidiomycota</taxon>
        <taxon>Agaricomycotina</taxon>
        <taxon>Agaricomycetes</taxon>
        <taxon>Agaricomycetidae</taxon>
        <taxon>Agaricales</taxon>
        <taxon>Agaricineae</taxon>
        <taxon>Strophariaceae</taxon>
        <taxon>Psilocybe</taxon>
    </lineage>
</organism>
<dbReference type="InterPro" id="IPR019585">
    <property type="entry name" value="Rpn7/CSN1"/>
</dbReference>
<dbReference type="PANTHER" id="PTHR14145:SF2">
    <property type="entry name" value="COP9 SIGNALOSOME COMPLEX SUBUNIT 1"/>
    <property type="match status" value="1"/>
</dbReference>
<keyword evidence="7" id="KW-0963">Cytoplasm</keyword>
<evidence type="ECO:0000256" key="1">
    <source>
        <dbReference type="ARBA" id="ARBA00004496"/>
    </source>
</evidence>
<gene>
    <name evidence="14" type="ORF">D9619_010070</name>
</gene>
<comment type="subcellular location">
    <subcellularLocation>
        <location evidence="1">Cytoplasm</location>
    </subcellularLocation>
    <subcellularLocation>
        <location evidence="2">Nucleus</location>
        <location evidence="2">Nucleolus</location>
    </subcellularLocation>
    <subcellularLocation>
        <location evidence="3">Nucleus</location>
        <location evidence="3">Nucleoplasm</location>
    </subcellularLocation>
</comment>
<evidence type="ECO:0000256" key="5">
    <source>
        <dbReference type="ARBA" id="ARBA00008838"/>
    </source>
</evidence>
<keyword evidence="15" id="KW-1185">Reference proteome</keyword>
<dbReference type="Pfam" id="PF01399">
    <property type="entry name" value="PCI"/>
    <property type="match status" value="1"/>
</dbReference>
<reference evidence="14 15" key="1">
    <citation type="journal article" date="2020" name="ISME J.">
        <title>Uncovering the hidden diversity of litter-decomposition mechanisms in mushroom-forming fungi.</title>
        <authorList>
            <person name="Floudas D."/>
            <person name="Bentzer J."/>
            <person name="Ahren D."/>
            <person name="Johansson T."/>
            <person name="Persson P."/>
            <person name="Tunlid A."/>
        </authorList>
    </citation>
    <scope>NUCLEOTIDE SEQUENCE [LARGE SCALE GENOMIC DNA]</scope>
    <source>
        <strain evidence="14 15">CBS 101986</strain>
    </source>
</reference>
<evidence type="ECO:0000256" key="3">
    <source>
        <dbReference type="ARBA" id="ARBA00004642"/>
    </source>
</evidence>
<dbReference type="OrthoDB" id="422427at2759"/>
<comment type="caution">
    <text evidence="14">The sequence shown here is derived from an EMBL/GenBank/DDBJ whole genome shotgun (WGS) entry which is preliminary data.</text>
</comment>
<feature type="region of interest" description="Disordered" evidence="12">
    <location>
        <begin position="1"/>
        <end position="31"/>
    </location>
</feature>
<proteinExistence type="inferred from homology"/>
<dbReference type="Pfam" id="PF10602">
    <property type="entry name" value="RPN7"/>
    <property type="match status" value="1"/>
</dbReference>
<dbReference type="EMBL" id="JAACJJ010000015">
    <property type="protein sequence ID" value="KAF5325169.1"/>
    <property type="molecule type" value="Genomic_DNA"/>
</dbReference>
<dbReference type="GO" id="GO:0005737">
    <property type="term" value="C:cytoplasm"/>
    <property type="evidence" value="ECO:0007669"/>
    <property type="project" value="UniProtKB-SubCell"/>
</dbReference>
<dbReference type="SMART" id="SM00088">
    <property type="entry name" value="PINT"/>
    <property type="match status" value="1"/>
</dbReference>
<dbReference type="Proteomes" id="UP000567179">
    <property type="component" value="Unassembled WGS sequence"/>
</dbReference>
<evidence type="ECO:0000313" key="15">
    <source>
        <dbReference type="Proteomes" id="UP000567179"/>
    </source>
</evidence>
<evidence type="ECO:0000256" key="6">
    <source>
        <dbReference type="ARBA" id="ARBA00018339"/>
    </source>
</evidence>
<feature type="compositionally biased region" description="Acidic residues" evidence="12">
    <location>
        <begin position="186"/>
        <end position="195"/>
    </location>
</feature>
<evidence type="ECO:0000259" key="13">
    <source>
        <dbReference type="SMART" id="SM00088"/>
    </source>
</evidence>
<feature type="region of interest" description="Disordered" evidence="12">
    <location>
        <begin position="186"/>
        <end position="213"/>
    </location>
</feature>
<keyword evidence="11" id="KW-0175">Coiled coil</keyword>
<name>A0A8H5F652_9AGAR</name>
<dbReference type="InterPro" id="IPR045135">
    <property type="entry name" value="Rpn7_N"/>
</dbReference>
<dbReference type="SUPFAM" id="SSF46785">
    <property type="entry name" value="Winged helix' DNA-binding domain"/>
    <property type="match status" value="1"/>
</dbReference>
<dbReference type="GO" id="GO:0005654">
    <property type="term" value="C:nucleoplasm"/>
    <property type="evidence" value="ECO:0007669"/>
    <property type="project" value="UniProtKB-SubCell"/>
</dbReference>
<feature type="compositionally biased region" description="Low complexity" evidence="12">
    <location>
        <begin position="574"/>
        <end position="594"/>
    </location>
</feature>
<dbReference type="GO" id="GO:0042254">
    <property type="term" value="P:ribosome biogenesis"/>
    <property type="evidence" value="ECO:0007669"/>
    <property type="project" value="UniProtKB-KW"/>
</dbReference>
<comment type="similarity">
    <text evidence="4">Belongs to the CSN1 family.</text>
</comment>
<comment type="similarity">
    <text evidence="5">Belongs to the NOP53 family.</text>
</comment>
<evidence type="ECO:0000256" key="2">
    <source>
        <dbReference type="ARBA" id="ARBA00004604"/>
    </source>
</evidence>
<feature type="region of interest" description="Disordered" evidence="12">
    <location>
        <begin position="574"/>
        <end position="599"/>
    </location>
</feature>
<feature type="coiled-coil region" evidence="11">
    <location>
        <begin position="130"/>
        <end position="157"/>
    </location>
</feature>
<feature type="domain" description="PCI" evidence="13">
    <location>
        <begin position="687"/>
        <end position="767"/>
    </location>
</feature>
<dbReference type="InterPro" id="IPR011687">
    <property type="entry name" value="Nop53/GLTSCR2"/>
</dbReference>